<evidence type="ECO:0000313" key="1">
    <source>
        <dbReference type="EMBL" id="EYC09605.1"/>
    </source>
</evidence>
<gene>
    <name evidence="1" type="primary">Acey_s0059.g2960</name>
    <name evidence="1" type="ORF">Y032_0059g2960</name>
</gene>
<sequence length="68" mass="7967">MRRLPLRNNIPESDALGIFEKCRAAELCRKTAVTFHRGHRSREGNQIRNQHQKLHLMTYISLRITVPS</sequence>
<organism evidence="1 2">
    <name type="scientific">Ancylostoma ceylanicum</name>
    <dbReference type="NCBI Taxonomy" id="53326"/>
    <lineage>
        <taxon>Eukaryota</taxon>
        <taxon>Metazoa</taxon>
        <taxon>Ecdysozoa</taxon>
        <taxon>Nematoda</taxon>
        <taxon>Chromadorea</taxon>
        <taxon>Rhabditida</taxon>
        <taxon>Rhabditina</taxon>
        <taxon>Rhabditomorpha</taxon>
        <taxon>Strongyloidea</taxon>
        <taxon>Ancylostomatidae</taxon>
        <taxon>Ancylostomatinae</taxon>
        <taxon>Ancylostoma</taxon>
    </lineage>
</organism>
<comment type="caution">
    <text evidence="1">The sequence shown here is derived from an EMBL/GenBank/DDBJ whole genome shotgun (WGS) entry which is preliminary data.</text>
</comment>
<reference evidence="2" key="1">
    <citation type="journal article" date="2015" name="Nat. Genet.">
        <title>The genome and transcriptome of the zoonotic hookworm Ancylostoma ceylanicum identify infection-specific gene families.</title>
        <authorList>
            <person name="Schwarz E.M."/>
            <person name="Hu Y."/>
            <person name="Antoshechkin I."/>
            <person name="Miller M.M."/>
            <person name="Sternberg P.W."/>
            <person name="Aroian R.V."/>
        </authorList>
    </citation>
    <scope>NUCLEOTIDE SEQUENCE</scope>
    <source>
        <strain evidence="2">HY135</strain>
    </source>
</reference>
<accession>A0A016U3B5</accession>
<dbReference type="AlphaFoldDB" id="A0A016U3B5"/>
<dbReference type="Proteomes" id="UP000024635">
    <property type="component" value="Unassembled WGS sequence"/>
</dbReference>
<evidence type="ECO:0000313" key="2">
    <source>
        <dbReference type="Proteomes" id="UP000024635"/>
    </source>
</evidence>
<proteinExistence type="predicted"/>
<keyword evidence="2" id="KW-1185">Reference proteome</keyword>
<name>A0A016U3B5_9BILA</name>
<protein>
    <submittedName>
        <fullName evidence="1">Uncharacterized protein</fullName>
    </submittedName>
</protein>
<dbReference type="EMBL" id="JARK01001395">
    <property type="protein sequence ID" value="EYC09605.1"/>
    <property type="molecule type" value="Genomic_DNA"/>
</dbReference>